<organism evidence="2">
    <name type="scientific">Attheya septentrionalis</name>
    <dbReference type="NCBI Taxonomy" id="420275"/>
    <lineage>
        <taxon>Eukaryota</taxon>
        <taxon>Sar</taxon>
        <taxon>Stramenopiles</taxon>
        <taxon>Ochrophyta</taxon>
        <taxon>Bacillariophyta</taxon>
        <taxon>Coscinodiscophyceae</taxon>
        <taxon>Chaetocerotophycidae</taxon>
        <taxon>Chaetocerotales</taxon>
        <taxon>Attheyaceae</taxon>
        <taxon>Attheya</taxon>
    </lineage>
</organism>
<dbReference type="AlphaFoldDB" id="A0A7S2XS59"/>
<feature type="chain" id="PRO_5031353641" evidence="1">
    <location>
        <begin position="29"/>
        <end position="511"/>
    </location>
</feature>
<accession>A0A7S2XS59</accession>
<reference evidence="2" key="1">
    <citation type="submission" date="2021-01" db="EMBL/GenBank/DDBJ databases">
        <authorList>
            <person name="Corre E."/>
            <person name="Pelletier E."/>
            <person name="Niang G."/>
            <person name="Scheremetjew M."/>
            <person name="Finn R."/>
            <person name="Kale V."/>
            <person name="Holt S."/>
            <person name="Cochrane G."/>
            <person name="Meng A."/>
            <person name="Brown T."/>
            <person name="Cohen L."/>
        </authorList>
    </citation>
    <scope>NUCLEOTIDE SEQUENCE</scope>
    <source>
        <strain evidence="2">CCMP2084</strain>
    </source>
</reference>
<keyword evidence="1" id="KW-0732">Signal</keyword>
<name>A0A7S2XS59_9STRA</name>
<dbReference type="Gene3D" id="3.10.450.50">
    <property type="match status" value="1"/>
</dbReference>
<evidence type="ECO:0000256" key="1">
    <source>
        <dbReference type="SAM" id="SignalP"/>
    </source>
</evidence>
<proteinExistence type="predicted"/>
<dbReference type="EMBL" id="HBHQ01016392">
    <property type="protein sequence ID" value="CAD9819125.1"/>
    <property type="molecule type" value="Transcribed_RNA"/>
</dbReference>
<evidence type="ECO:0000313" key="2">
    <source>
        <dbReference type="EMBL" id="CAD9819125.1"/>
    </source>
</evidence>
<protein>
    <submittedName>
        <fullName evidence="2">Uncharacterized protein</fullName>
    </submittedName>
</protein>
<sequence>MALNFNPIMVKLLLGLAIFLCGEMNSCAAYLPGGRVGQLIYKSRSKQKVATRDSVAFARRQERSSSVKRELDLSMSNNSGGGQFDVTKLSFDLFSLRSIRGDALLQYDSLNQSEPLRINLYALIAFSLWSFPTLSESVVGENLTPVGTAASVLAGAVSAGLFARECGRRSKQLTRIEKELNAQSLVIRLPANRFADRRLGDAVSLKQLNGSKRIIAICGSASQLKSTLLSFRVLRKRLEQAGILVVVVPNDQSDRSEWGLSEQELRSVQWLAEADIPSWLNYFRDLQFSGDDDTKIDAEKRELIWFGLTNSGRSFASGINEDPRLLEILGQSFRPVDILYEDEKTDSTITGDDKVTDEMVKGVLSAQESFYSSLTKGDLKKMNEIFAQSEAAEVTEVLNAGGRVDSWSTCLEEGARPAGMITSGSDVLVVSETEAYSTTIEFPAIGIDSASLLAVQRWTRESPTDPWKLLVHQTIPWSPVSKANGTLRCDYRGCVALTSTPEKRSFGGLVG</sequence>
<feature type="signal peptide" evidence="1">
    <location>
        <begin position="1"/>
        <end position="28"/>
    </location>
</feature>
<gene>
    <name evidence="2" type="ORF">ASEP1449_LOCUS10957</name>
</gene>